<feature type="signal peptide" evidence="2">
    <location>
        <begin position="1"/>
        <end position="18"/>
    </location>
</feature>
<evidence type="ECO:0000313" key="3">
    <source>
        <dbReference type="EMBL" id="SHK19857.1"/>
    </source>
</evidence>
<name>A0A1M6QIL0_REIAG</name>
<feature type="region of interest" description="Disordered" evidence="1">
    <location>
        <begin position="24"/>
        <end position="44"/>
    </location>
</feature>
<protein>
    <recommendedName>
        <fullName evidence="5">Protochlamydia outer membrane protein domain-containing protein</fullName>
    </recommendedName>
</protein>
<dbReference type="Proteomes" id="UP000184474">
    <property type="component" value="Unassembled WGS sequence"/>
</dbReference>
<accession>A0A1M6QIL0</accession>
<dbReference type="STRING" id="156994.SAMN04488028_103336"/>
<reference evidence="4" key="1">
    <citation type="submission" date="2016-11" db="EMBL/GenBank/DDBJ databases">
        <authorList>
            <person name="Varghese N."/>
            <person name="Submissions S."/>
        </authorList>
    </citation>
    <scope>NUCLEOTIDE SEQUENCE [LARGE SCALE GENOMIC DNA]</scope>
    <source>
        <strain evidence="4">DSM 26134</strain>
    </source>
</reference>
<sequence length="300" mass="32341">MIKYILIWALVLPLCAYAQEETTSSQQTGTDSEPSFKNKHGQEVLPQQGDWSVGIGASTALTYVGNIFTGGTNNNADWWQYQSSTSPIVIQGKYMVSGTTAYKIGFNLNFYNNVSYYDVMDDNGSSPDDYVQDKLSRTNSSVTLLAGIEKRKGSGRIQGVYGADVFVNFSASTSYKYTYGNEITETNQAPSTGAPSFPVGGTTIPSQGYRPSQTKNSTNWGAGAYGFIGVEAFLFPKFSLGGKFTWGVSYSDSGASSNTYEAWDSQSNSVVEYTNASNSGYTINAGIGNVGGQVTANFYF</sequence>
<dbReference type="EMBL" id="FRAA01000003">
    <property type="protein sequence ID" value="SHK19857.1"/>
    <property type="molecule type" value="Genomic_DNA"/>
</dbReference>
<organism evidence="3 4">
    <name type="scientific">Reichenbachiella agariperforans</name>
    <dbReference type="NCBI Taxonomy" id="156994"/>
    <lineage>
        <taxon>Bacteria</taxon>
        <taxon>Pseudomonadati</taxon>
        <taxon>Bacteroidota</taxon>
        <taxon>Cytophagia</taxon>
        <taxon>Cytophagales</taxon>
        <taxon>Reichenbachiellaceae</taxon>
        <taxon>Reichenbachiella</taxon>
    </lineage>
</organism>
<evidence type="ECO:0000256" key="2">
    <source>
        <dbReference type="SAM" id="SignalP"/>
    </source>
</evidence>
<keyword evidence="4" id="KW-1185">Reference proteome</keyword>
<evidence type="ECO:0008006" key="5">
    <source>
        <dbReference type="Google" id="ProtNLM"/>
    </source>
</evidence>
<evidence type="ECO:0000313" key="4">
    <source>
        <dbReference type="Proteomes" id="UP000184474"/>
    </source>
</evidence>
<dbReference type="AlphaFoldDB" id="A0A1M6QIL0"/>
<evidence type="ECO:0000256" key="1">
    <source>
        <dbReference type="SAM" id="MobiDB-lite"/>
    </source>
</evidence>
<gene>
    <name evidence="3" type="ORF">SAMN04488028_103336</name>
</gene>
<feature type="chain" id="PRO_5009920344" description="Protochlamydia outer membrane protein domain-containing protein" evidence="2">
    <location>
        <begin position="19"/>
        <end position="300"/>
    </location>
</feature>
<proteinExistence type="predicted"/>
<feature type="compositionally biased region" description="Low complexity" evidence="1">
    <location>
        <begin position="24"/>
        <end position="33"/>
    </location>
</feature>
<keyword evidence="2" id="KW-0732">Signal</keyword>
<dbReference type="RefSeq" id="WP_073122426.1">
    <property type="nucleotide sequence ID" value="NZ_FRAA01000003.1"/>
</dbReference>